<feature type="domain" description="RING-type" evidence="3">
    <location>
        <begin position="137"/>
        <end position="182"/>
    </location>
</feature>
<evidence type="ECO:0000313" key="4">
    <source>
        <dbReference type="EMBL" id="CAK9082093.1"/>
    </source>
</evidence>
<dbReference type="EMBL" id="CAXAMM010038918">
    <property type="protein sequence ID" value="CAK9082093.1"/>
    <property type="molecule type" value="Genomic_DNA"/>
</dbReference>
<dbReference type="InterPro" id="IPR013083">
    <property type="entry name" value="Znf_RING/FYVE/PHD"/>
</dbReference>
<feature type="compositionally biased region" description="Low complexity" evidence="2">
    <location>
        <begin position="361"/>
        <end position="373"/>
    </location>
</feature>
<dbReference type="InterPro" id="IPR027443">
    <property type="entry name" value="IPNS-like_sf"/>
</dbReference>
<feature type="region of interest" description="Disordered" evidence="2">
    <location>
        <begin position="68"/>
        <end position="122"/>
    </location>
</feature>
<dbReference type="Pfam" id="PF03171">
    <property type="entry name" value="2OG-FeII_Oxy"/>
    <property type="match status" value="1"/>
</dbReference>
<dbReference type="SMART" id="SM00184">
    <property type="entry name" value="RING"/>
    <property type="match status" value="1"/>
</dbReference>
<feature type="region of interest" description="Disordered" evidence="2">
    <location>
        <begin position="361"/>
        <end position="380"/>
    </location>
</feature>
<dbReference type="PROSITE" id="PS50089">
    <property type="entry name" value="ZF_RING_2"/>
    <property type="match status" value="1"/>
</dbReference>
<keyword evidence="1" id="KW-0863">Zinc-finger</keyword>
<dbReference type="Pfam" id="PF13920">
    <property type="entry name" value="zf-C3HC4_3"/>
    <property type="match status" value="1"/>
</dbReference>
<organism evidence="4 5">
    <name type="scientific">Durusdinium trenchii</name>
    <dbReference type="NCBI Taxonomy" id="1381693"/>
    <lineage>
        <taxon>Eukaryota</taxon>
        <taxon>Sar</taxon>
        <taxon>Alveolata</taxon>
        <taxon>Dinophyceae</taxon>
        <taxon>Suessiales</taxon>
        <taxon>Symbiodiniaceae</taxon>
        <taxon>Durusdinium</taxon>
    </lineage>
</organism>
<dbReference type="SUPFAM" id="SSF57850">
    <property type="entry name" value="RING/U-box"/>
    <property type="match status" value="1"/>
</dbReference>
<dbReference type="InterPro" id="IPR001841">
    <property type="entry name" value="Znf_RING"/>
</dbReference>
<evidence type="ECO:0000256" key="2">
    <source>
        <dbReference type="SAM" id="MobiDB-lite"/>
    </source>
</evidence>
<name>A0ABP0Q1G3_9DINO</name>
<gene>
    <name evidence="4" type="ORF">SCF082_LOCUS39039</name>
</gene>
<dbReference type="InterPro" id="IPR050231">
    <property type="entry name" value="Iron_ascorbate_oxido_reductase"/>
</dbReference>
<dbReference type="Gene3D" id="3.30.40.10">
    <property type="entry name" value="Zinc/RING finger domain, C3HC4 (zinc finger)"/>
    <property type="match status" value="1"/>
</dbReference>
<evidence type="ECO:0000256" key="1">
    <source>
        <dbReference type="PROSITE-ProRule" id="PRU00175"/>
    </source>
</evidence>
<dbReference type="Gene3D" id="2.60.120.330">
    <property type="entry name" value="B-lactam Antibiotic, Isopenicillin N Synthase, Chain"/>
    <property type="match status" value="1"/>
</dbReference>
<protein>
    <submittedName>
        <fullName evidence="4">Validamycin A dioxygenase (Alpha-ketoglutarate/Fe(II)-dependent dioxygenase VldW) (Validamycin B synthase)</fullName>
    </submittedName>
</protein>
<dbReference type="GO" id="GO:0051213">
    <property type="term" value="F:dioxygenase activity"/>
    <property type="evidence" value="ECO:0007669"/>
    <property type="project" value="UniProtKB-KW"/>
</dbReference>
<feature type="compositionally biased region" description="Low complexity" evidence="2">
    <location>
        <begin position="71"/>
        <end position="83"/>
    </location>
</feature>
<keyword evidence="4" id="KW-0560">Oxidoreductase</keyword>
<dbReference type="Proteomes" id="UP001642464">
    <property type="component" value="Unassembled WGS sequence"/>
</dbReference>
<dbReference type="SUPFAM" id="SSF51197">
    <property type="entry name" value="Clavaminate synthase-like"/>
    <property type="match status" value="1"/>
</dbReference>
<keyword evidence="4" id="KW-0223">Dioxygenase</keyword>
<comment type="caution">
    <text evidence="4">The sequence shown here is derived from an EMBL/GenBank/DDBJ whole genome shotgun (WGS) entry which is preliminary data.</text>
</comment>
<proteinExistence type="predicted"/>
<dbReference type="PANTHER" id="PTHR47990">
    <property type="entry name" value="2-OXOGLUTARATE (2OG) AND FE(II)-DEPENDENT OXYGENASE SUPERFAMILY PROTEIN-RELATED"/>
    <property type="match status" value="1"/>
</dbReference>
<keyword evidence="1" id="KW-0479">Metal-binding</keyword>
<evidence type="ECO:0000313" key="5">
    <source>
        <dbReference type="Proteomes" id="UP001642464"/>
    </source>
</evidence>
<accession>A0ABP0Q1G3</accession>
<dbReference type="Pfam" id="PF14226">
    <property type="entry name" value="DIOX_N"/>
    <property type="match status" value="1"/>
</dbReference>
<reference evidence="4 5" key="1">
    <citation type="submission" date="2024-02" db="EMBL/GenBank/DDBJ databases">
        <authorList>
            <person name="Chen Y."/>
            <person name="Shah S."/>
            <person name="Dougan E. K."/>
            <person name="Thang M."/>
            <person name="Chan C."/>
        </authorList>
    </citation>
    <scope>NUCLEOTIDE SEQUENCE [LARGE SCALE GENOMIC DNA]</scope>
</reference>
<dbReference type="InterPro" id="IPR044861">
    <property type="entry name" value="IPNS-like_FE2OG_OXY"/>
</dbReference>
<keyword evidence="1" id="KW-0862">Zinc</keyword>
<keyword evidence="5" id="KW-1185">Reference proteome</keyword>
<sequence>MEGFVTPANNKGVTVRWKVCFPKKSDLIISVRSFEKFLAEALLDFVRENKSLEKESLKKRCKQKLQELRGAAPEDAASDPDSPVLVETPPAGASDRGSSGGTGKRVRCGGPGPPGPDGDLGREEAAKVMKKLSTLECFICFSPFSDGQEPMLSGECGHTIGCRTCAQALFRGRSAAECPICRRPFRQQQIVKNFSLLETVRDLQKHSGAVVQSKPPEEEPKPKLPAKLSDIVCDREEFLQRSQRLPIAGVASTPAPAPAPAPVPVRPVITRPVRPLGQMALGPPVSHEEVVHLEVPHDVRILQRMEDKRRELQRCFGVKIFDPDARDDVRIVGSSFSARVEAGRQLTECLKNALAQRTSSSRPLRSILRPSSSNFNPAPHTPPAAFRAPRTPPVAFPAPCTPAAAFPAGPPTSASNASAPLHTTMRLALLPSVPASATVWERFFLKCRDVERTLRVTIQKPDAENNLKVIGGNAHSRDEAVKRLMLGEDPPKKKVQEVQEALATHGLFTARGHGISMEVLQNAREESSHFFDLPLRAKKQCGYEIYPHHQRFLDLWTQHSCLQSSAHPELSAVEGEANAASGDRVTASRVTRCALGRGEAGEAEVRGVGIVCERFCCGPPVVCEPKQSPLSSDFYASELGRAAVEQGKKMEDAAGQVFFPANIWPRDACARGLRPALLKAFNALEGFSEAVLMLLAAAVGMRPQLFQHLMFDSGQPRHASMLQVCNYPSLLPRSMRPSQLSEYQLRAKAHQDFGAFTILARCPGTDSGGLKCGQSGALEVQLPGGAWMCVPARREELTVMPGTLMEYLTAGRCRGVMHRVSNPPQRVASASRRLSLTFVVKPDYTAAAVPPDSSLANDPATPRLGDLWRVGWQEKQRLEGSMPHGEAVQLFRRHRQALRQQLLLDT</sequence>
<evidence type="ECO:0000259" key="3">
    <source>
        <dbReference type="PROSITE" id="PS50089"/>
    </source>
</evidence>
<dbReference type="InterPro" id="IPR026992">
    <property type="entry name" value="DIOX_N"/>
</dbReference>